<dbReference type="EMBL" id="JABXXO010000001">
    <property type="protein sequence ID" value="KAF7783929.1"/>
    <property type="molecule type" value="Genomic_DNA"/>
</dbReference>
<evidence type="ECO:0000313" key="2">
    <source>
        <dbReference type="EMBL" id="KAF7783929.1"/>
    </source>
</evidence>
<reference evidence="2 3" key="1">
    <citation type="journal article" name="Sci. Rep.">
        <title>Telomere-to-telomere assembled and centromere annotated genomes of the two main subspecies of the button mushroom Agaricus bisporus reveal especially polymorphic chromosome ends.</title>
        <authorList>
            <person name="Sonnenberg A.S.M."/>
            <person name="Sedaghat-Telgerd N."/>
            <person name="Lavrijssen B."/>
            <person name="Ohm R.A."/>
            <person name="Hendrickx P.M."/>
            <person name="Scholtmeijer K."/>
            <person name="Baars J.J.P."/>
            <person name="van Peer A."/>
        </authorList>
    </citation>
    <scope>NUCLEOTIDE SEQUENCE [LARGE SCALE GENOMIC DNA]</scope>
    <source>
        <strain evidence="2 3">H119_p4</strain>
    </source>
</reference>
<protein>
    <recommendedName>
        <fullName evidence="4">Late embryogenesis abundant protein LEA-2 subgroup domain-containing protein</fullName>
    </recommendedName>
</protein>
<sequence length="177" mass="18847">MARAFFSSVLVFLFAVVCAVPTQIDTRQLNPADIINALGIGLVSKIHTIITLESLTTKLVSIDFDVKNPLPIELTIKEISSSAGLNGTVYARFNHTFPAPGLVVPLLGTKNSGRIDNVLLPLGAVASLEIIPVGFLDLLDTDAKINAATIFGHLGIPLELEGLKQEEVPATYDLSIS</sequence>
<evidence type="ECO:0008006" key="4">
    <source>
        <dbReference type="Google" id="ProtNLM"/>
    </source>
</evidence>
<feature type="chain" id="PRO_5034300746" description="Late embryogenesis abundant protein LEA-2 subgroup domain-containing protein" evidence="1">
    <location>
        <begin position="20"/>
        <end position="177"/>
    </location>
</feature>
<gene>
    <name evidence="2" type="ORF">Agabi119p4_94</name>
</gene>
<evidence type="ECO:0000256" key="1">
    <source>
        <dbReference type="SAM" id="SignalP"/>
    </source>
</evidence>
<dbReference type="AlphaFoldDB" id="A0A8H7FA15"/>
<name>A0A8H7FA15_AGABI</name>
<proteinExistence type="predicted"/>
<accession>A0A8H7FA15</accession>
<comment type="caution">
    <text evidence="2">The sequence shown here is derived from an EMBL/GenBank/DDBJ whole genome shotgun (WGS) entry which is preliminary data.</text>
</comment>
<organism evidence="2 3">
    <name type="scientific">Agaricus bisporus var. burnettii</name>
    <dbReference type="NCBI Taxonomy" id="192524"/>
    <lineage>
        <taxon>Eukaryota</taxon>
        <taxon>Fungi</taxon>
        <taxon>Dikarya</taxon>
        <taxon>Basidiomycota</taxon>
        <taxon>Agaricomycotina</taxon>
        <taxon>Agaricomycetes</taxon>
        <taxon>Agaricomycetidae</taxon>
        <taxon>Agaricales</taxon>
        <taxon>Agaricineae</taxon>
        <taxon>Agaricaceae</taxon>
        <taxon>Agaricus</taxon>
    </lineage>
</organism>
<dbReference type="Proteomes" id="UP000629468">
    <property type="component" value="Unassembled WGS sequence"/>
</dbReference>
<keyword evidence="1" id="KW-0732">Signal</keyword>
<evidence type="ECO:0000313" key="3">
    <source>
        <dbReference type="Proteomes" id="UP000629468"/>
    </source>
</evidence>
<feature type="signal peptide" evidence="1">
    <location>
        <begin position="1"/>
        <end position="19"/>
    </location>
</feature>